<gene>
    <name evidence="1" type="ORF">FXF46_16430</name>
</gene>
<protein>
    <submittedName>
        <fullName evidence="1">Uncharacterized protein</fullName>
    </submittedName>
</protein>
<dbReference type="Gene3D" id="2.40.70.10">
    <property type="entry name" value="Acid Proteases"/>
    <property type="match status" value="1"/>
</dbReference>
<dbReference type="EMBL" id="CP043044">
    <property type="protein sequence ID" value="QEH97872.1"/>
    <property type="molecule type" value="Genomic_DNA"/>
</dbReference>
<dbReference type="KEGG" id="gti:FXF46_16430"/>
<accession>A0AAP9EX02</accession>
<dbReference type="AlphaFoldDB" id="A0AAP9EX02"/>
<proteinExistence type="predicted"/>
<dbReference type="SUPFAM" id="SSF50630">
    <property type="entry name" value="Acid proteases"/>
    <property type="match status" value="1"/>
</dbReference>
<keyword evidence="1" id="KW-0614">Plasmid</keyword>
<sequence>MYNIKRNISIIIVYFISFLPITTIAADTENKYQPNDFLQSFLISSRSTGHDDFDIQLPKHIEDIMMHGNYIVLDDIIKNEKNDYIKQLAKKSQDRLTNGLRSRNASEFPTTVNDGSFSLADLVNWEFINGDLLRSGRIHDWATYTETLRTGPFRSLSSVAGGDIQHFWHLIPVEFTANPSEISDPSIAGSGSDRIPYLEKEKAAEKHIPISISNKLYTAQIDTGTFFGHVPDNYLNNIEYKTLGNIYSMDVIGNKITSRLIQIKSINIGKYVFYNNLFIVDQKVSNIILGLNSLRLLPTIIISNRSIEFNPSPILRCTKRLLISSNLAGGTAIPIITGAIDNSGPIPIALDTGDHVDYQNAGLRNIEPVPVTFISPFNSPGRPSAIVSTPQGRHLAPVVAGKNIMLSVQDGLPKPAKSLTLYAKQGMFAAYLNDTFLWNNDVFLDFEKGNACIYSHQKSEGVR</sequence>
<geneLocation type="plasmid" evidence="1 2">
    <name>unnamed1</name>
</geneLocation>
<reference evidence="1 2" key="1">
    <citation type="submission" date="2019-08" db="EMBL/GenBank/DDBJ databases">
        <title>Gluconobacter frateurii HD924 genome.</title>
        <authorList>
            <person name="Liu Y."/>
            <person name="Zhang P."/>
        </authorList>
    </citation>
    <scope>NUCLEOTIDE SEQUENCE [LARGE SCALE GENOMIC DNA]</scope>
    <source>
        <strain evidence="1 2">HD924</strain>
        <plasmid evidence="1 2">unnamed1</plasmid>
    </source>
</reference>
<organism evidence="1 2">
    <name type="scientific">Gluconobacter thailandicus</name>
    <dbReference type="NCBI Taxonomy" id="257438"/>
    <lineage>
        <taxon>Bacteria</taxon>
        <taxon>Pseudomonadati</taxon>
        <taxon>Pseudomonadota</taxon>
        <taxon>Alphaproteobacteria</taxon>
        <taxon>Acetobacterales</taxon>
        <taxon>Acetobacteraceae</taxon>
        <taxon>Gluconobacter</taxon>
    </lineage>
</organism>
<name>A0AAP9EX02_GLUTH</name>
<dbReference type="Proteomes" id="UP000323560">
    <property type="component" value="Plasmid unnamed1"/>
</dbReference>
<evidence type="ECO:0000313" key="1">
    <source>
        <dbReference type="EMBL" id="QEH97872.1"/>
    </source>
</evidence>
<evidence type="ECO:0000313" key="2">
    <source>
        <dbReference type="Proteomes" id="UP000323560"/>
    </source>
</evidence>
<dbReference type="RefSeq" id="WP_148621347.1">
    <property type="nucleotide sequence ID" value="NZ_CP043044.1"/>
</dbReference>
<dbReference type="InterPro" id="IPR021109">
    <property type="entry name" value="Peptidase_aspartic_dom_sf"/>
</dbReference>